<name>A0A947DHC8_9CYAN</name>
<keyword evidence="3" id="KW-1185">Reference proteome</keyword>
<reference evidence="2" key="2">
    <citation type="journal article" date="2021" name="Mar. Drugs">
        <title>Genome Reduction and Secondary Metabolism of the Marine Sponge-Associated Cyanobacterium Leptothoe.</title>
        <authorList>
            <person name="Konstantinou D."/>
            <person name="Popin R.V."/>
            <person name="Fewer D.P."/>
            <person name="Sivonen K."/>
            <person name="Gkelis S."/>
        </authorList>
    </citation>
    <scope>NUCLEOTIDE SEQUENCE</scope>
    <source>
        <strain evidence="2">TAU-MAC 1115</strain>
    </source>
</reference>
<sequence length="55" mass="6133">MSAVQKRLNAIGQSIKQSIIWVLDAAKRIFSPSDDDYPKTGVQPFEGDIPETNQQ</sequence>
<evidence type="ECO:0000256" key="1">
    <source>
        <dbReference type="SAM" id="MobiDB-lite"/>
    </source>
</evidence>
<evidence type="ECO:0000313" key="3">
    <source>
        <dbReference type="Proteomes" id="UP000717364"/>
    </source>
</evidence>
<comment type="caution">
    <text evidence="2">The sequence shown here is derived from an EMBL/GenBank/DDBJ whole genome shotgun (WGS) entry which is preliminary data.</text>
</comment>
<organism evidence="2 3">
    <name type="scientific">Leptothoe spongobia TAU-MAC 1115</name>
    <dbReference type="NCBI Taxonomy" id="1967444"/>
    <lineage>
        <taxon>Bacteria</taxon>
        <taxon>Bacillati</taxon>
        <taxon>Cyanobacteriota</taxon>
        <taxon>Cyanophyceae</taxon>
        <taxon>Nodosilineales</taxon>
        <taxon>Cymatolegaceae</taxon>
        <taxon>Leptothoe</taxon>
        <taxon>Leptothoe spongobia</taxon>
    </lineage>
</organism>
<protein>
    <recommendedName>
        <fullName evidence="4">Isochorismate synthase</fullName>
    </recommendedName>
</protein>
<evidence type="ECO:0008006" key="4">
    <source>
        <dbReference type="Google" id="ProtNLM"/>
    </source>
</evidence>
<reference evidence="2" key="1">
    <citation type="submission" date="2020-11" db="EMBL/GenBank/DDBJ databases">
        <authorList>
            <person name="Konstantinou D."/>
            <person name="Gkelis S."/>
            <person name="Popin R."/>
            <person name="Fewer D."/>
            <person name="Sivonen K."/>
        </authorList>
    </citation>
    <scope>NUCLEOTIDE SEQUENCE</scope>
    <source>
        <strain evidence="2">TAU-MAC 1115</strain>
    </source>
</reference>
<dbReference type="Proteomes" id="UP000717364">
    <property type="component" value="Unassembled WGS sequence"/>
</dbReference>
<evidence type="ECO:0000313" key="2">
    <source>
        <dbReference type="EMBL" id="MBT9315906.1"/>
    </source>
</evidence>
<accession>A0A947DHC8</accession>
<feature type="region of interest" description="Disordered" evidence="1">
    <location>
        <begin position="31"/>
        <end position="55"/>
    </location>
</feature>
<dbReference type="RefSeq" id="WP_215608974.1">
    <property type="nucleotide sequence ID" value="NZ_JADOES010000018.1"/>
</dbReference>
<dbReference type="AlphaFoldDB" id="A0A947DHC8"/>
<gene>
    <name evidence="2" type="ORF">IXB50_10775</name>
</gene>
<dbReference type="EMBL" id="JADOES010000018">
    <property type="protein sequence ID" value="MBT9315906.1"/>
    <property type="molecule type" value="Genomic_DNA"/>
</dbReference>
<proteinExistence type="predicted"/>